<accession>J9DIU3</accession>
<dbReference type="EMBL" id="AFBI03000066">
    <property type="protein sequence ID" value="EJW02530.1"/>
    <property type="molecule type" value="Genomic_DNA"/>
</dbReference>
<protein>
    <submittedName>
        <fullName evidence="1">Uncharacterized protein</fullName>
    </submittedName>
</protein>
<dbReference type="HOGENOM" id="CLU_1384150_0_0_1"/>
<sequence length="197" mass="23677">MIRRKVMVRIDIKKMIFSTLWLIGIFTSRKNKDTCEKCRMQSFSNRRIERQYNSIIKISKRYVLDICLSPIIASNLYENIKIKHIFNNPNMCISQLKENLNKLTLKTLNIVHENLLILEKKINLKKILENCFRAFESCNKIFKKICDVTLTCLKNEFSFETKYSCFLVNASDNRRIRSKKEREFNLLREKYKKIKMM</sequence>
<dbReference type="VEuPathDB" id="MicrosporidiaDB:EDEG_03042"/>
<gene>
    <name evidence="1" type="ORF">EDEG_03042</name>
</gene>
<comment type="caution">
    <text evidence="1">The sequence shown here is derived from an EMBL/GenBank/DDBJ whole genome shotgun (WGS) entry which is preliminary data.</text>
</comment>
<organism evidence="1 2">
    <name type="scientific">Edhazardia aedis (strain USNM 41457)</name>
    <name type="common">Microsporidian parasite</name>
    <dbReference type="NCBI Taxonomy" id="1003232"/>
    <lineage>
        <taxon>Eukaryota</taxon>
        <taxon>Fungi</taxon>
        <taxon>Fungi incertae sedis</taxon>
        <taxon>Microsporidia</taxon>
        <taxon>Edhazardia</taxon>
    </lineage>
</organism>
<evidence type="ECO:0000313" key="2">
    <source>
        <dbReference type="Proteomes" id="UP000003163"/>
    </source>
</evidence>
<proteinExistence type="predicted"/>
<keyword evidence="2" id="KW-1185">Reference proteome</keyword>
<name>J9DIU3_EDHAE</name>
<dbReference type="Proteomes" id="UP000003163">
    <property type="component" value="Unassembled WGS sequence"/>
</dbReference>
<dbReference type="AlphaFoldDB" id="J9DIU3"/>
<reference evidence="2" key="2">
    <citation type="submission" date="2015-07" db="EMBL/GenBank/DDBJ databases">
        <title>Contrasting host-pathogen interactions and genome evolution in two generalist and specialist microsporidian pathogens of mosquitoes.</title>
        <authorList>
            <consortium name="The Broad Institute Genomics Platform"/>
            <consortium name="The Broad Institute Genome Sequencing Center for Infectious Disease"/>
            <person name="Cuomo C.A."/>
            <person name="Sanscrainte N.D."/>
            <person name="Goldberg J.M."/>
            <person name="Heiman D."/>
            <person name="Young S."/>
            <person name="Zeng Q."/>
            <person name="Becnel J.J."/>
            <person name="Birren B.W."/>
        </authorList>
    </citation>
    <scope>NUCLEOTIDE SEQUENCE [LARGE SCALE GENOMIC DNA]</scope>
    <source>
        <strain evidence="2">USNM 41457</strain>
    </source>
</reference>
<reference evidence="1 2" key="1">
    <citation type="submission" date="2011-08" db="EMBL/GenBank/DDBJ databases">
        <authorList>
            <person name="Liu Z.J."/>
            <person name="Shi F.L."/>
            <person name="Lu J.Q."/>
            <person name="Li M."/>
            <person name="Wang Z.L."/>
        </authorList>
    </citation>
    <scope>NUCLEOTIDE SEQUENCE [LARGE SCALE GENOMIC DNA]</scope>
    <source>
        <strain evidence="1 2">USNM 41457</strain>
    </source>
</reference>
<evidence type="ECO:0000313" key="1">
    <source>
        <dbReference type="EMBL" id="EJW02530.1"/>
    </source>
</evidence>
<dbReference type="InParanoid" id="J9DIU3"/>